<protein>
    <submittedName>
        <fullName evidence="1">Uncharacterized protein</fullName>
    </submittedName>
</protein>
<reference evidence="1 2" key="1">
    <citation type="submission" date="2019-07" db="EMBL/GenBank/DDBJ databases">
        <title>The pathways for chlorine oxyanion respiration interact through the shared metabolite chlorate.</title>
        <authorList>
            <person name="Barnum T.P."/>
            <person name="Cheng Y."/>
            <person name="Hill K.A."/>
            <person name="Lucas L.N."/>
            <person name="Carlson H.K."/>
            <person name="Coates J.D."/>
        </authorList>
    </citation>
    <scope>NUCLEOTIDE SEQUENCE [LARGE SCALE GENOMIC DNA]</scope>
    <source>
        <strain evidence="1 2">SFB-3</strain>
    </source>
</reference>
<comment type="caution">
    <text evidence="1">The sequence shown here is derived from an EMBL/GenBank/DDBJ whole genome shotgun (WGS) entry which is preliminary data.</text>
</comment>
<evidence type="ECO:0000313" key="2">
    <source>
        <dbReference type="Proteomes" id="UP000319502"/>
    </source>
</evidence>
<evidence type="ECO:0000313" key="1">
    <source>
        <dbReference type="EMBL" id="TVO53460.1"/>
    </source>
</evidence>
<dbReference type="RefSeq" id="WP_144310688.1">
    <property type="nucleotide sequence ID" value="NZ_VMNK01000015.1"/>
</dbReference>
<dbReference type="EMBL" id="VMNK01000015">
    <property type="protein sequence ID" value="TVO53460.1"/>
    <property type="molecule type" value="Genomic_DNA"/>
</dbReference>
<organism evidence="1 2">
    <name type="scientific">Denitromonas halophila</name>
    <dbReference type="NCBI Taxonomy" id="1629404"/>
    <lineage>
        <taxon>Bacteria</taxon>
        <taxon>Pseudomonadati</taxon>
        <taxon>Pseudomonadota</taxon>
        <taxon>Betaproteobacteria</taxon>
        <taxon>Rhodocyclales</taxon>
        <taxon>Zoogloeaceae</taxon>
        <taxon>Denitromonas</taxon>
    </lineage>
</organism>
<dbReference type="Proteomes" id="UP000319502">
    <property type="component" value="Unassembled WGS sequence"/>
</dbReference>
<name>A0A557QKN2_9RHOO</name>
<sequence length="68" mass="7511">MGEWSEYFEDFPDENPANYVGNKFDPKGAEALRAAKAKQAAEQSKLNAEIARIVQKHRKPGSSESGSK</sequence>
<proteinExistence type="predicted"/>
<keyword evidence="2" id="KW-1185">Reference proteome</keyword>
<dbReference type="AlphaFoldDB" id="A0A557QKN2"/>
<gene>
    <name evidence="1" type="ORF">FHP91_16960</name>
</gene>
<accession>A0A557QKN2</accession>